<evidence type="ECO:0000256" key="6">
    <source>
        <dbReference type="SAM" id="MobiDB-lite"/>
    </source>
</evidence>
<feature type="domain" description="Protein kinase" evidence="7">
    <location>
        <begin position="643"/>
        <end position="917"/>
    </location>
</feature>
<keyword evidence="2" id="KW-0808">Transferase</keyword>
<evidence type="ECO:0000256" key="2">
    <source>
        <dbReference type="ARBA" id="ARBA00022679"/>
    </source>
</evidence>
<evidence type="ECO:0000313" key="8">
    <source>
        <dbReference type="EMBL" id="KAK2196386.1"/>
    </source>
</evidence>
<evidence type="ECO:0000256" key="4">
    <source>
        <dbReference type="ARBA" id="ARBA00022777"/>
    </source>
</evidence>
<proteinExistence type="predicted"/>
<feature type="compositionally biased region" description="Low complexity" evidence="6">
    <location>
        <begin position="354"/>
        <end position="367"/>
    </location>
</feature>
<sequence length="921" mass="106438">MPLVANVETIDHGKGPLYFVNSNNKIETLPSLPEYPLKCSSTDPMVRSQKSLEFKEMLYPVLPSSIKVGKKTYLAFCSGISNELDAKYNVQLDEVLSEKVSYCMNHGLRGSDDAVHAANQKGIFNQTYAKDRRQFLFAKQWKRNALNEFLLNHYTRNCSGESYTSSKQQIKNDKRLRDAIAIDANDGQMRDWRFMGTKYFNRLNELLSTYHDYLYNYQKENTRLKHRTSNTSRYFFEILAEAKECERKMYECELFNEEKIYGRRDFISEFQRENQMLKRKYKKLYSLSIACMRRNIDREPAPPNPIVQNDNNQNMQYMYNVQVTENEQGDEYNVNECLNVDTMANPPPRPSATNENPPESASNNNVNRDNYTGDYADESAISRATTIPSEMYNYENRKSATKPHSIEEEIRANTRASVSFVGCNPDTNMQPSAENEKEEITTPTHKVSIVNRDNGEINSQLVSIESWNRKGSTQDECISNPMNSFGGVNKWIYSKMEERGEFDGYHLLLHELESLLFSDGNVILGFSTLPHVLEWLDETDTNRMTVPPSQDHFRDGTMFTTCIYAEIKLMKILQGAIYTLRQRHRQREVYPLILQHILEANNELYELKRKLDSGRCALYKKLKLHWAERNSKWGGFPPLKRGYRLLNMLGKGGFGEVWEVFDPITLTVQAAKLHILSQDMDVVERGNVVMRVKNEIDIHKTCRTHKHIVNMKACFEMGDNMLATILELCDDGDLDHYIKMHAPVPEKLALTWTFQILEGLHYMKTLPEGRVHHCDLKPGNILRHRGDIKLADFGLSKMAPRDSENVLWGGGGTIWYQPPECLLANVRHNHRIVLTDKIDIWAVGCILYEMLYNCRPFGNIVCKGSLSERIYQETILGPRFPASYKVSDECKELILRFLAFEPKDRPSIEEAMAFPIFLADI</sequence>
<keyword evidence="9" id="KW-1185">Reference proteome</keyword>
<organism evidence="8 9">
    <name type="scientific">Babesia duncani</name>
    <dbReference type="NCBI Taxonomy" id="323732"/>
    <lineage>
        <taxon>Eukaryota</taxon>
        <taxon>Sar</taxon>
        <taxon>Alveolata</taxon>
        <taxon>Apicomplexa</taxon>
        <taxon>Aconoidasida</taxon>
        <taxon>Piroplasmida</taxon>
        <taxon>Babesiidae</taxon>
        <taxon>Babesia</taxon>
    </lineage>
</organism>
<dbReference type="EMBL" id="JALLKP010000002">
    <property type="protein sequence ID" value="KAK2196386.1"/>
    <property type="molecule type" value="Genomic_DNA"/>
</dbReference>
<comment type="caution">
    <text evidence="8">The sequence shown here is derived from an EMBL/GenBank/DDBJ whole genome shotgun (WGS) entry which is preliminary data.</text>
</comment>
<keyword evidence="5" id="KW-0067">ATP-binding</keyword>
<dbReference type="PROSITE" id="PS50011">
    <property type="entry name" value="PROTEIN_KINASE_DOM"/>
    <property type="match status" value="1"/>
</dbReference>
<keyword evidence="1" id="KW-0723">Serine/threonine-protein kinase</keyword>
<dbReference type="PANTHER" id="PTHR22974:SF23">
    <property type="entry name" value="TOUSLED-LIKE KINASE, ISOFORM G"/>
    <property type="match status" value="1"/>
</dbReference>
<name>A0AAD9PKS6_9APIC</name>
<dbReference type="GO" id="GO:0035556">
    <property type="term" value="P:intracellular signal transduction"/>
    <property type="evidence" value="ECO:0007669"/>
    <property type="project" value="TreeGrafter"/>
</dbReference>
<evidence type="ECO:0000256" key="1">
    <source>
        <dbReference type="ARBA" id="ARBA00022527"/>
    </source>
</evidence>
<keyword evidence="3" id="KW-0547">Nucleotide-binding</keyword>
<evidence type="ECO:0000256" key="3">
    <source>
        <dbReference type="ARBA" id="ARBA00022741"/>
    </source>
</evidence>
<keyword evidence="4 8" id="KW-0418">Kinase</keyword>
<evidence type="ECO:0000259" key="7">
    <source>
        <dbReference type="PROSITE" id="PS50011"/>
    </source>
</evidence>
<accession>A0AAD9PKS6</accession>
<dbReference type="AlphaFoldDB" id="A0AAD9PKS6"/>
<dbReference type="GO" id="GO:0007059">
    <property type="term" value="P:chromosome segregation"/>
    <property type="evidence" value="ECO:0007669"/>
    <property type="project" value="TreeGrafter"/>
</dbReference>
<dbReference type="GO" id="GO:0005634">
    <property type="term" value="C:nucleus"/>
    <property type="evidence" value="ECO:0007669"/>
    <property type="project" value="TreeGrafter"/>
</dbReference>
<dbReference type="InterPro" id="IPR011009">
    <property type="entry name" value="Kinase-like_dom_sf"/>
</dbReference>
<dbReference type="GeneID" id="94335928"/>
<reference evidence="8" key="1">
    <citation type="journal article" date="2023" name="Nat. Microbiol.">
        <title>Babesia duncani multi-omics identifies virulence factors and drug targets.</title>
        <authorList>
            <person name="Singh P."/>
            <person name="Lonardi S."/>
            <person name="Liang Q."/>
            <person name="Vydyam P."/>
            <person name="Khabirova E."/>
            <person name="Fang T."/>
            <person name="Gihaz S."/>
            <person name="Thekkiniath J."/>
            <person name="Munshi M."/>
            <person name="Abel S."/>
            <person name="Ciampossin L."/>
            <person name="Batugedara G."/>
            <person name="Gupta M."/>
            <person name="Lu X.M."/>
            <person name="Lenz T."/>
            <person name="Chakravarty S."/>
            <person name="Cornillot E."/>
            <person name="Hu Y."/>
            <person name="Ma W."/>
            <person name="Gonzalez L.M."/>
            <person name="Sanchez S."/>
            <person name="Estrada K."/>
            <person name="Sanchez-Flores A."/>
            <person name="Montero E."/>
            <person name="Harb O.S."/>
            <person name="Le Roch K.G."/>
            <person name="Mamoun C.B."/>
        </authorList>
    </citation>
    <scope>NUCLEOTIDE SEQUENCE</scope>
    <source>
        <strain evidence="8">WA1</strain>
    </source>
</reference>
<dbReference type="KEGG" id="bdw:94335928"/>
<dbReference type="Proteomes" id="UP001214638">
    <property type="component" value="Unassembled WGS sequence"/>
</dbReference>
<dbReference type="Gene3D" id="1.10.510.10">
    <property type="entry name" value="Transferase(Phosphotransferase) domain 1"/>
    <property type="match status" value="1"/>
</dbReference>
<gene>
    <name evidence="8" type="ORF">BdWA1_001630</name>
</gene>
<dbReference type="SUPFAM" id="SSF56112">
    <property type="entry name" value="Protein kinase-like (PK-like)"/>
    <property type="match status" value="1"/>
</dbReference>
<dbReference type="GO" id="GO:0004674">
    <property type="term" value="F:protein serine/threonine kinase activity"/>
    <property type="evidence" value="ECO:0007669"/>
    <property type="project" value="UniProtKB-KW"/>
</dbReference>
<dbReference type="SMART" id="SM00220">
    <property type="entry name" value="S_TKc"/>
    <property type="match status" value="1"/>
</dbReference>
<dbReference type="Pfam" id="PF00069">
    <property type="entry name" value="Pkinase"/>
    <property type="match status" value="1"/>
</dbReference>
<dbReference type="PANTHER" id="PTHR22974">
    <property type="entry name" value="MIXED LINEAGE PROTEIN KINASE"/>
    <property type="match status" value="1"/>
</dbReference>
<evidence type="ECO:0000256" key="5">
    <source>
        <dbReference type="ARBA" id="ARBA00022840"/>
    </source>
</evidence>
<protein>
    <submittedName>
        <fullName evidence="8">Bifunctional Protein kinase domain/Protein kinase-like domain superfamily</fullName>
    </submittedName>
</protein>
<feature type="region of interest" description="Disordered" evidence="6">
    <location>
        <begin position="340"/>
        <end position="373"/>
    </location>
</feature>
<dbReference type="GO" id="GO:0005524">
    <property type="term" value="F:ATP binding"/>
    <property type="evidence" value="ECO:0007669"/>
    <property type="project" value="UniProtKB-KW"/>
</dbReference>
<evidence type="ECO:0000313" key="9">
    <source>
        <dbReference type="Proteomes" id="UP001214638"/>
    </source>
</evidence>
<dbReference type="RefSeq" id="XP_067803228.1">
    <property type="nucleotide sequence ID" value="XM_067946664.1"/>
</dbReference>
<dbReference type="InterPro" id="IPR000719">
    <property type="entry name" value="Prot_kinase_dom"/>
</dbReference>